<comment type="catalytic activity">
    <reaction evidence="1">
        <text>3-dehydroshikimate = 3,4-dihydroxybenzoate + H2O</text>
        <dbReference type="Rhea" id="RHEA:24848"/>
        <dbReference type="ChEBI" id="CHEBI:15377"/>
        <dbReference type="ChEBI" id="CHEBI:16630"/>
        <dbReference type="ChEBI" id="CHEBI:36241"/>
        <dbReference type="EC" id="4.2.1.118"/>
    </reaction>
</comment>
<comment type="function">
    <text evidence="1">Catalyzes the conversion of 3-dehydroshikimate to protocatechuate (3,4-dihydroxybenzoate), a common intermediate of quinate and shikimate degradation pathways.</text>
</comment>
<evidence type="ECO:0000313" key="4">
    <source>
        <dbReference type="EMBL" id="GAA4115068.1"/>
    </source>
</evidence>
<feature type="compositionally biased region" description="Low complexity" evidence="2">
    <location>
        <begin position="1"/>
        <end position="20"/>
    </location>
</feature>
<feature type="binding site" evidence="1">
    <location>
        <position position="262"/>
    </location>
    <ligand>
        <name>a divalent metal cation</name>
        <dbReference type="ChEBI" id="CHEBI:60240"/>
        <note>catalytic</note>
    </ligand>
</feature>
<dbReference type="RefSeq" id="WP_344732538.1">
    <property type="nucleotide sequence ID" value="NZ_BAAAZH010000011.1"/>
</dbReference>
<dbReference type="Gene3D" id="3.10.180.10">
    <property type="entry name" value="2,3-Dihydroxybiphenyl 1,2-Dioxygenase, domain 1"/>
    <property type="match status" value="2"/>
</dbReference>
<comment type="cofactor">
    <cofactor evidence="1">
        <name>a divalent metal cation</name>
        <dbReference type="ChEBI" id="CHEBI:60240"/>
    </cofactor>
</comment>
<dbReference type="Pfam" id="PF01261">
    <property type="entry name" value="AP_endonuc_2"/>
    <property type="match status" value="1"/>
</dbReference>
<sequence>MSTAQAARAARVAPTAGPAGPQRSRRGIATVSLSGLLADKLEAAAAAGFDGVEIFDNDLVASPLSPREVARRCADLGLSIDLLQPLRDVEGLPAAEVAAAQRRTRRKLEVAVELGAPAILVCSSVRPDAIDDPDLSAAQLAALADLAADHGVVLAYEALAWGRHVHRVGQAWDVVRRADHPALTLAVDTFHLLSRGDDASSLAGIPGERIGFLQVADAPLLRMDVLEWSRHHRSFPGQGTLDVAGVVAAVLEAGYDGPVSLEVFSDVVREAPAAETAADAIRSLAYLDDEVARRRGRTPTTPPAPARVDPAFLELPADAGTEDVLRRLGFELVGWHRHKAVARWRRGEAEVLLNAAADRPALGLVTEPVARLAERARDLGRPAARVTRRDDDAALPGVVSPGGLAVFASAADGVDDWRRDFPAPEPSAAAGLRLDHLNLAVDPTRLGEEAAFLRTVLGLAAAPVEEFIDPHGRVLSRAFRPIDGSLRLVLNAVEVPEAVRARRPSGLSQIALACDDLRAEVVRLREAGLPLLAVPENYYRDLQARLDLDDALVEDLRAHGLLYDRIGAGELLHVFTPVLGSGIHLELLERRGGYDGYGAANTHVRLAAQATG</sequence>
<evidence type="ECO:0000256" key="2">
    <source>
        <dbReference type="SAM" id="MobiDB-lite"/>
    </source>
</evidence>
<keyword evidence="1" id="KW-0479">Metal-binding</keyword>
<dbReference type="InterPro" id="IPR036237">
    <property type="entry name" value="Xyl_isomerase-like_sf"/>
</dbReference>
<dbReference type="InterPro" id="IPR050312">
    <property type="entry name" value="IolE/XylAMocC-like"/>
</dbReference>
<dbReference type="SUPFAM" id="SSF54593">
    <property type="entry name" value="Glyoxalase/Bleomycin resistance protein/Dihydroxybiphenyl dioxygenase"/>
    <property type="match status" value="1"/>
</dbReference>
<dbReference type="EMBL" id="BAAAZH010000011">
    <property type="protein sequence ID" value="GAA4115068.1"/>
    <property type="molecule type" value="Genomic_DNA"/>
</dbReference>
<comment type="pathway">
    <text evidence="1">Aromatic compound metabolism; 3,4-dihydroxybenzoate biosynthesis.</text>
</comment>
<comment type="caution">
    <text evidence="1">Lacks conserved residue(s) required for the propagation of feature annotation.</text>
</comment>
<comment type="caution">
    <text evidence="4">The sequence shown here is derived from an EMBL/GenBank/DDBJ whole genome shotgun (WGS) entry which is preliminary data.</text>
</comment>
<dbReference type="GO" id="GO:0016853">
    <property type="term" value="F:isomerase activity"/>
    <property type="evidence" value="ECO:0007669"/>
    <property type="project" value="UniProtKB-KW"/>
</dbReference>
<feature type="domain" description="VOC" evidence="3">
    <location>
        <begin position="433"/>
        <end position="577"/>
    </location>
</feature>
<dbReference type="Gene3D" id="3.20.20.150">
    <property type="entry name" value="Divalent-metal-dependent TIM barrel enzymes"/>
    <property type="match status" value="1"/>
</dbReference>
<dbReference type="InterPro" id="IPR013022">
    <property type="entry name" value="Xyl_isomerase-like_TIM-brl"/>
</dbReference>
<evidence type="ECO:0000256" key="1">
    <source>
        <dbReference type="HAMAP-Rule" id="MF_02238"/>
    </source>
</evidence>
<proteinExistence type="inferred from homology"/>
<dbReference type="PROSITE" id="PS51819">
    <property type="entry name" value="VOC"/>
    <property type="match status" value="1"/>
</dbReference>
<dbReference type="Proteomes" id="UP001501495">
    <property type="component" value="Unassembled WGS sequence"/>
</dbReference>
<dbReference type="InterPro" id="IPR043700">
    <property type="entry name" value="DSD"/>
</dbReference>
<keyword evidence="4" id="KW-0413">Isomerase</keyword>
<comment type="similarity">
    <text evidence="1">Belongs to the bacterial two-domain DSD family.</text>
</comment>
<dbReference type="SUPFAM" id="SSF51658">
    <property type="entry name" value="Xylose isomerase-like"/>
    <property type="match status" value="1"/>
</dbReference>
<dbReference type="PANTHER" id="PTHR12110">
    <property type="entry name" value="HYDROXYPYRUVATE ISOMERASE"/>
    <property type="match status" value="1"/>
</dbReference>
<evidence type="ECO:0000259" key="3">
    <source>
        <dbReference type="PROSITE" id="PS51819"/>
    </source>
</evidence>
<dbReference type="InterPro" id="IPR029068">
    <property type="entry name" value="Glyas_Bleomycin-R_OHBP_Dase"/>
</dbReference>
<keyword evidence="1" id="KW-0456">Lyase</keyword>
<name>A0ABP7XGJ1_9ACTN</name>
<feature type="region of interest" description="Disordered" evidence="2">
    <location>
        <begin position="1"/>
        <end position="25"/>
    </location>
</feature>
<organism evidence="4 5">
    <name type="scientific">Nocardioides fonticola</name>
    <dbReference type="NCBI Taxonomy" id="450363"/>
    <lineage>
        <taxon>Bacteria</taxon>
        <taxon>Bacillati</taxon>
        <taxon>Actinomycetota</taxon>
        <taxon>Actinomycetes</taxon>
        <taxon>Propionibacteriales</taxon>
        <taxon>Nocardioidaceae</taxon>
        <taxon>Nocardioides</taxon>
    </lineage>
</organism>
<gene>
    <name evidence="4" type="ORF">GCM10022215_13630</name>
</gene>
<evidence type="ECO:0000313" key="5">
    <source>
        <dbReference type="Proteomes" id="UP001501495"/>
    </source>
</evidence>
<dbReference type="PANTHER" id="PTHR12110:SF21">
    <property type="entry name" value="XYLOSE ISOMERASE-LIKE TIM BARREL DOMAIN-CONTAINING PROTEIN"/>
    <property type="match status" value="1"/>
</dbReference>
<feature type="binding site" evidence="1">
    <location>
        <position position="157"/>
    </location>
    <ligand>
        <name>a divalent metal cation</name>
        <dbReference type="ChEBI" id="CHEBI:60240"/>
        <note>catalytic</note>
    </ligand>
</feature>
<feature type="binding site" evidence="1">
    <location>
        <position position="214"/>
    </location>
    <ligand>
        <name>a divalent metal cation</name>
        <dbReference type="ChEBI" id="CHEBI:60240"/>
        <note>catalytic</note>
    </ligand>
</feature>
<dbReference type="InterPro" id="IPR037523">
    <property type="entry name" value="VOC_core"/>
</dbReference>
<feature type="binding site" evidence="1">
    <location>
        <position position="188"/>
    </location>
    <ligand>
        <name>a divalent metal cation</name>
        <dbReference type="ChEBI" id="CHEBI:60240"/>
        <note>catalytic</note>
    </ligand>
</feature>
<reference evidence="5" key="1">
    <citation type="journal article" date="2019" name="Int. J. Syst. Evol. Microbiol.">
        <title>The Global Catalogue of Microorganisms (GCM) 10K type strain sequencing project: providing services to taxonomists for standard genome sequencing and annotation.</title>
        <authorList>
            <consortium name="The Broad Institute Genomics Platform"/>
            <consortium name="The Broad Institute Genome Sequencing Center for Infectious Disease"/>
            <person name="Wu L."/>
            <person name="Ma J."/>
        </authorList>
    </citation>
    <scope>NUCLEOTIDE SEQUENCE [LARGE SCALE GENOMIC DNA]</scope>
    <source>
        <strain evidence="5">JCM 16703</strain>
    </source>
</reference>
<keyword evidence="5" id="KW-1185">Reference proteome</keyword>
<dbReference type="EC" id="4.2.1.118" evidence="1"/>
<dbReference type="HAMAP" id="MF_02238">
    <property type="entry name" value="DSD"/>
    <property type="match status" value="1"/>
</dbReference>
<accession>A0ABP7XGJ1</accession>
<protein>
    <recommendedName>
        <fullName evidence="1">3-dehydroshikimate dehydratase</fullName>
        <shortName evidence="1">DSD</shortName>
        <ecNumber evidence="1">4.2.1.118</ecNumber>
    </recommendedName>
</protein>